<dbReference type="InterPro" id="IPR002052">
    <property type="entry name" value="DNA_methylase_N6_adenine_CS"/>
</dbReference>
<evidence type="ECO:0000256" key="2">
    <source>
        <dbReference type="ARBA" id="ARBA00022691"/>
    </source>
</evidence>
<dbReference type="GO" id="GO:0003676">
    <property type="term" value="F:nucleic acid binding"/>
    <property type="evidence" value="ECO:0007669"/>
    <property type="project" value="InterPro"/>
</dbReference>
<evidence type="ECO:0000313" key="4">
    <source>
        <dbReference type="EMBL" id="KGM89813.1"/>
    </source>
</evidence>
<evidence type="ECO:0000256" key="1">
    <source>
        <dbReference type="ARBA" id="ARBA00022603"/>
    </source>
</evidence>
<reference evidence="4 5" key="1">
    <citation type="submission" date="2013-01" db="EMBL/GenBank/DDBJ databases">
        <authorList>
            <person name="Fiebig A."/>
            <person name="Goeker M."/>
            <person name="Klenk H.-P.P."/>
        </authorList>
    </citation>
    <scope>NUCLEOTIDE SEQUENCE [LARGE SCALE GENOMIC DNA]</scope>
    <source>
        <strain evidence="4 5">DSM 17069</strain>
    </source>
</reference>
<organism evidence="4 5">
    <name type="scientific">Roseovarius mucosus DSM 17069</name>
    <dbReference type="NCBI Taxonomy" id="1288298"/>
    <lineage>
        <taxon>Bacteria</taxon>
        <taxon>Pseudomonadati</taxon>
        <taxon>Pseudomonadota</taxon>
        <taxon>Alphaproteobacteria</taxon>
        <taxon>Rhodobacterales</taxon>
        <taxon>Roseobacteraceae</taxon>
        <taxon>Roseovarius</taxon>
    </lineage>
</organism>
<dbReference type="PANTHER" id="PTHR47739">
    <property type="entry name" value="TRNA1(VAL) (ADENINE(37)-N6)-METHYLTRANSFERASE"/>
    <property type="match status" value="1"/>
</dbReference>
<dbReference type="SUPFAM" id="SSF53335">
    <property type="entry name" value="S-adenosyl-L-methionine-dependent methyltransferases"/>
    <property type="match status" value="1"/>
</dbReference>
<keyword evidence="1 4" id="KW-0489">Methyltransferase</keyword>
<dbReference type="STRING" id="215743.ROSMUCSMR3_01869"/>
<dbReference type="CDD" id="cd02440">
    <property type="entry name" value="AdoMet_MTases"/>
    <property type="match status" value="1"/>
</dbReference>
<dbReference type="Proteomes" id="UP000030021">
    <property type="component" value="Unassembled WGS sequence"/>
</dbReference>
<dbReference type="HOGENOM" id="CLU_061983_1_1_5"/>
<name>A0A0A0HUS7_9RHOB</name>
<proteinExistence type="predicted"/>
<dbReference type="InterPro" id="IPR007848">
    <property type="entry name" value="Small_mtfrase_dom"/>
</dbReference>
<keyword evidence="2" id="KW-0949">S-adenosyl-L-methionine</keyword>
<dbReference type="PROSITE" id="PS00092">
    <property type="entry name" value="N6_MTASE"/>
    <property type="match status" value="1"/>
</dbReference>
<evidence type="ECO:0000259" key="3">
    <source>
        <dbReference type="Pfam" id="PF05175"/>
    </source>
</evidence>
<feature type="domain" description="Methyltransferase small" evidence="3">
    <location>
        <begin position="42"/>
        <end position="135"/>
    </location>
</feature>
<dbReference type="PATRIC" id="fig|1288298.3.peg.408"/>
<protein>
    <submittedName>
        <fullName evidence="4">Putative O-methyltransferase</fullName>
    </submittedName>
</protein>
<keyword evidence="4" id="KW-0808">Transferase</keyword>
<evidence type="ECO:0000313" key="5">
    <source>
        <dbReference type="Proteomes" id="UP000030021"/>
    </source>
</evidence>
<gene>
    <name evidence="4" type="ORF">rosmuc_00408</name>
</gene>
<sequence length="261" mass="27687">MGSRLRTEPFAEEDLSHDAFLGGRLRIAQPKTGYRAGIDPVLLAASVPARAGQSLLDLGCGSGIAALCVAARVPGVVLAGLEIQPAYVALALRNSAANSLSLEVTEGDIADMPAALRAKQFDHVIANPPYFDRSHSTAAEDAGRERAMGEALPLADWVRAAARRTRAGGTVTFIQRAERLPDLLAAMAAHLGSIEILPLIPRRGRAARLFLLRGRKNGRAALRLHDGWLLHAGENHGQDGEDYTSATSDVLRKAAALPFPA</sequence>
<dbReference type="InterPro" id="IPR050210">
    <property type="entry name" value="tRNA_Adenine-N(6)_MTase"/>
</dbReference>
<accession>A0A0A0HUS7</accession>
<comment type="caution">
    <text evidence="4">The sequence shown here is derived from an EMBL/GenBank/DDBJ whole genome shotgun (WGS) entry which is preliminary data.</text>
</comment>
<dbReference type="OrthoDB" id="5489421at2"/>
<dbReference type="eggNOG" id="COG4123">
    <property type="taxonomic scope" value="Bacteria"/>
</dbReference>
<dbReference type="InterPro" id="IPR029063">
    <property type="entry name" value="SAM-dependent_MTases_sf"/>
</dbReference>
<dbReference type="Gene3D" id="3.40.50.150">
    <property type="entry name" value="Vaccinia Virus protein VP39"/>
    <property type="match status" value="1"/>
</dbReference>
<dbReference type="AlphaFoldDB" id="A0A0A0HUS7"/>
<dbReference type="GO" id="GO:0008170">
    <property type="term" value="F:N-methyltransferase activity"/>
    <property type="evidence" value="ECO:0007669"/>
    <property type="project" value="UniProtKB-ARBA"/>
</dbReference>
<dbReference type="GO" id="GO:0008757">
    <property type="term" value="F:S-adenosylmethionine-dependent methyltransferase activity"/>
    <property type="evidence" value="ECO:0007669"/>
    <property type="project" value="UniProtKB-ARBA"/>
</dbReference>
<dbReference type="EMBL" id="AONH01000001">
    <property type="protein sequence ID" value="KGM89813.1"/>
    <property type="molecule type" value="Genomic_DNA"/>
</dbReference>
<dbReference type="PANTHER" id="PTHR47739:SF1">
    <property type="entry name" value="TRNA1(VAL) (ADENINE(37)-N6)-METHYLTRANSFERASE"/>
    <property type="match status" value="1"/>
</dbReference>
<dbReference type="Pfam" id="PF05175">
    <property type="entry name" value="MTS"/>
    <property type="match status" value="1"/>
</dbReference>
<dbReference type="GO" id="GO:0032259">
    <property type="term" value="P:methylation"/>
    <property type="evidence" value="ECO:0007669"/>
    <property type="project" value="UniProtKB-KW"/>
</dbReference>